<sequence>MRAARGVVVMYPVVAVLLLAVMIAIIGSLPTTGPWGFAAIAIIVAALLVPWTQAE</sequence>
<evidence type="ECO:0000313" key="3">
    <source>
        <dbReference type="Proteomes" id="UP000321750"/>
    </source>
</evidence>
<comment type="caution">
    <text evidence="2">The sequence shown here is derived from an EMBL/GenBank/DDBJ whole genome shotgun (WGS) entry which is preliminary data.</text>
</comment>
<dbReference type="RefSeq" id="WP_284317339.1">
    <property type="nucleotide sequence ID" value="NZ_BSPH01000098.1"/>
</dbReference>
<dbReference type="Proteomes" id="UP000321750">
    <property type="component" value="Unassembled WGS sequence"/>
</dbReference>
<organism evidence="2 3">
    <name type="scientific">Methylobacterium gnaphalii</name>
    <dbReference type="NCBI Taxonomy" id="1010610"/>
    <lineage>
        <taxon>Bacteria</taxon>
        <taxon>Pseudomonadati</taxon>
        <taxon>Pseudomonadota</taxon>
        <taxon>Alphaproteobacteria</taxon>
        <taxon>Hyphomicrobiales</taxon>
        <taxon>Methylobacteriaceae</taxon>
        <taxon>Methylobacterium</taxon>
    </lineage>
</organism>
<reference evidence="2 3" key="1">
    <citation type="submission" date="2019-07" db="EMBL/GenBank/DDBJ databases">
        <title>Whole genome shotgun sequence of Methylobacterium gnaphalii NBRC 107716.</title>
        <authorList>
            <person name="Hosoyama A."/>
            <person name="Uohara A."/>
            <person name="Ohji S."/>
            <person name="Ichikawa N."/>
        </authorList>
    </citation>
    <scope>NUCLEOTIDE SEQUENCE [LARGE SCALE GENOMIC DNA]</scope>
    <source>
        <strain evidence="2 3">NBRC 107716</strain>
    </source>
</reference>
<feature type="transmembrane region" description="Helical" evidence="1">
    <location>
        <begin position="7"/>
        <end position="29"/>
    </location>
</feature>
<accession>A0A512JII8</accession>
<feature type="transmembrane region" description="Helical" evidence="1">
    <location>
        <begin position="35"/>
        <end position="52"/>
    </location>
</feature>
<proteinExistence type="predicted"/>
<dbReference type="EMBL" id="BJZV01000007">
    <property type="protein sequence ID" value="GEP09767.1"/>
    <property type="molecule type" value="Genomic_DNA"/>
</dbReference>
<evidence type="ECO:0000313" key="2">
    <source>
        <dbReference type="EMBL" id="GEP09767.1"/>
    </source>
</evidence>
<protein>
    <submittedName>
        <fullName evidence="2">Uncharacterized protein</fullName>
    </submittedName>
</protein>
<keyword evidence="1" id="KW-0472">Membrane</keyword>
<dbReference type="AlphaFoldDB" id="A0A512JII8"/>
<gene>
    <name evidence="2" type="ORF">MGN01_16120</name>
</gene>
<name>A0A512JII8_9HYPH</name>
<keyword evidence="1" id="KW-1133">Transmembrane helix</keyword>
<keyword evidence="1" id="KW-0812">Transmembrane</keyword>
<keyword evidence="3" id="KW-1185">Reference proteome</keyword>
<evidence type="ECO:0000256" key="1">
    <source>
        <dbReference type="SAM" id="Phobius"/>
    </source>
</evidence>